<sequence>MTMTPITDNPMVHELYELPAPTLSVYLNPPSPGPGIDDTELRIRAVLDELRRSGAPSDALEALGEVLGTLRSGAAPTAAFVGADGRTRMFALPGAEFEDQAHCGAVPHILPLLHWRQQHPAYATVMLDRTGAELVVQPAGAAEPVRAAITGPDDEIERNAPGGSAQPRYQRRAEDSWQHNAGRVAEAVAEALAAARAKLLIVGGDVRAEQYFLDRLPVSVHSEVAIKSIPGGRAPDGSEHQRADQVQAAVREFVDEESLRTLERVQDRSGPGGLGVQGPSATVHALARAQVQVLLLTPPEPGAEESEPSTAWFGPRPTDISEHRTGVLVPDGRPAHARFQDVLVRAAVLTDADIRILPEGLEDDGPRRGVAALCRFAVS</sequence>
<reference evidence="2" key="1">
    <citation type="journal article" date="2019" name="Int. J. Syst. Evol. Microbiol.">
        <title>The Global Catalogue of Microorganisms (GCM) 10K type strain sequencing project: providing services to taxonomists for standard genome sequencing and annotation.</title>
        <authorList>
            <consortium name="The Broad Institute Genomics Platform"/>
            <consortium name="The Broad Institute Genome Sequencing Center for Infectious Disease"/>
            <person name="Wu L."/>
            <person name="Ma J."/>
        </authorList>
    </citation>
    <scope>NUCLEOTIDE SEQUENCE [LARGE SCALE GENOMIC DNA]</scope>
    <source>
        <strain evidence="2">JCM 16014</strain>
    </source>
</reference>
<dbReference type="InterPro" id="IPR042226">
    <property type="entry name" value="eFR1_2_sf"/>
</dbReference>
<dbReference type="Pfam" id="PF18844">
    <property type="entry name" value="baeRF_family2"/>
    <property type="match status" value="1"/>
</dbReference>
<dbReference type="SUPFAM" id="SSF53137">
    <property type="entry name" value="Translational machinery components"/>
    <property type="match status" value="1"/>
</dbReference>
<dbReference type="GO" id="GO:0016787">
    <property type="term" value="F:hydrolase activity"/>
    <property type="evidence" value="ECO:0007669"/>
    <property type="project" value="UniProtKB-KW"/>
</dbReference>
<evidence type="ECO:0000313" key="1">
    <source>
        <dbReference type="EMBL" id="GAA2063981.1"/>
    </source>
</evidence>
<name>A0ABP5HA23_9ACTN</name>
<gene>
    <name evidence="1" type="ORF">GCM10009839_89240</name>
</gene>
<dbReference type="EMBL" id="BAAAQN010000094">
    <property type="protein sequence ID" value="GAA2063981.1"/>
    <property type="molecule type" value="Genomic_DNA"/>
</dbReference>
<comment type="caution">
    <text evidence="1">The sequence shown here is derived from an EMBL/GenBank/DDBJ whole genome shotgun (WGS) entry which is preliminary data.</text>
</comment>
<dbReference type="InterPro" id="IPR040701">
    <property type="entry name" value="Bact_RF_family2"/>
</dbReference>
<evidence type="ECO:0000313" key="2">
    <source>
        <dbReference type="Proteomes" id="UP001500751"/>
    </source>
</evidence>
<accession>A0ABP5HA23</accession>
<dbReference type="Proteomes" id="UP001500751">
    <property type="component" value="Unassembled WGS sequence"/>
</dbReference>
<proteinExistence type="predicted"/>
<protein>
    <submittedName>
        <fullName evidence="1">Vms1/Ankzf1 family peptidyl-tRNA hydrolase</fullName>
    </submittedName>
</protein>
<keyword evidence="1" id="KW-0378">Hydrolase</keyword>
<dbReference type="Gene3D" id="3.30.420.60">
    <property type="entry name" value="eRF1 domain 2"/>
    <property type="match status" value="1"/>
</dbReference>
<keyword evidence="2" id="KW-1185">Reference proteome</keyword>
<organism evidence="1 2">
    <name type="scientific">Catenulispora yoronensis</name>
    <dbReference type="NCBI Taxonomy" id="450799"/>
    <lineage>
        <taxon>Bacteria</taxon>
        <taxon>Bacillati</taxon>
        <taxon>Actinomycetota</taxon>
        <taxon>Actinomycetes</taxon>
        <taxon>Catenulisporales</taxon>
        <taxon>Catenulisporaceae</taxon>
        <taxon>Catenulispora</taxon>
    </lineage>
</organism>
<dbReference type="RefSeq" id="WP_344671836.1">
    <property type="nucleotide sequence ID" value="NZ_BAAAQN010000094.1"/>
</dbReference>